<dbReference type="PANTHER" id="PTHR38101">
    <property type="entry name" value="UPF0307 PROTEIN YJGA"/>
    <property type="match status" value="1"/>
</dbReference>
<comment type="similarity">
    <text evidence="5">Belongs to the DarP family.</text>
</comment>
<evidence type="ECO:0000256" key="3">
    <source>
        <dbReference type="ARBA" id="ARBA00022730"/>
    </source>
</evidence>
<dbReference type="PIRSF" id="PIRSF016183">
    <property type="entry name" value="UCP016183"/>
    <property type="match status" value="1"/>
</dbReference>
<accession>A0A975RAD9</accession>
<evidence type="ECO:0000256" key="5">
    <source>
        <dbReference type="HAMAP-Rule" id="MF_00765"/>
    </source>
</evidence>
<proteinExistence type="inferred from homology"/>
<comment type="function">
    <text evidence="5">Member of a network of 50S ribosomal subunit biogenesis factors which assembles along the 30S-50S interface, preventing incorrect 23S rRNA structures from forming. Promotes peptidyl transferase center (PTC) maturation.</text>
</comment>
<keyword evidence="1 5" id="KW-0963">Cytoplasm</keyword>
<keyword evidence="3 5" id="KW-0699">rRNA-binding</keyword>
<dbReference type="NCBIfam" id="NF003593">
    <property type="entry name" value="PRK05255.1-1"/>
    <property type="match status" value="1"/>
</dbReference>
<dbReference type="KEGG" id="mpad:KEF85_01080"/>
<dbReference type="GO" id="GO:0005829">
    <property type="term" value="C:cytosol"/>
    <property type="evidence" value="ECO:0007669"/>
    <property type="project" value="TreeGrafter"/>
</dbReference>
<evidence type="ECO:0000313" key="6">
    <source>
        <dbReference type="EMBL" id="QWF71121.1"/>
    </source>
</evidence>
<dbReference type="Gene3D" id="1.10.60.30">
    <property type="entry name" value="PSPTO4464-like domains"/>
    <property type="match status" value="2"/>
</dbReference>
<gene>
    <name evidence="5" type="primary">darP</name>
    <name evidence="6" type="ORF">KEF85_01080</name>
</gene>
<dbReference type="Pfam" id="PF04751">
    <property type="entry name" value="DarP"/>
    <property type="match status" value="1"/>
</dbReference>
<protein>
    <recommendedName>
        <fullName evidence="5">Dual-action ribosomal maturation protein DarP</fullName>
    </recommendedName>
    <alternativeName>
        <fullName evidence="5">Large ribosomal subunit assembly factor DarP</fullName>
    </alternativeName>
</protein>
<dbReference type="CDD" id="cd16331">
    <property type="entry name" value="YjgA-like"/>
    <property type="match status" value="1"/>
</dbReference>
<keyword evidence="4 5" id="KW-0694">RNA-binding</keyword>
<dbReference type="InterPro" id="IPR006839">
    <property type="entry name" value="DarP"/>
</dbReference>
<reference evidence="6" key="1">
    <citation type="submission" date="2021-04" db="EMBL/GenBank/DDBJ databases">
        <title>Draft genome sequence data of methanotrophic Methylovulum sp. strain S1L and Methylomonas sp. strain S2AM isolated from boreal lake water columns.</title>
        <authorList>
            <person name="Rissanen A.J."/>
            <person name="Mangayil R."/>
            <person name="Svenning M.M."/>
            <person name="Khanongnuch R."/>
        </authorList>
    </citation>
    <scope>NUCLEOTIDE SEQUENCE</scope>
    <source>
        <strain evidence="6">S2AM</strain>
    </source>
</reference>
<evidence type="ECO:0000313" key="7">
    <source>
        <dbReference type="Proteomes" id="UP000676649"/>
    </source>
</evidence>
<dbReference type="AlphaFoldDB" id="A0A975RAD9"/>
<sequence length="187" mass="21589">MNDEEYEIDDDELGEPYAIRPNKTRIKKEIASVFAMAEEICQLSAAQIAEFELPDSIEQALRDAGKMPSNSARKRLLKYITGQLRNLDTAAVEEKLARLKNRSAHAVREHHQAERWRDVLLADNGTEQLTQFISEYPLADSQYLRQLQRNAQKEIKEAKPPKSSRLLYRYLKELISGEEIQEEDESV</sequence>
<name>A0A975RAD9_9GAMM</name>
<organism evidence="6 7">
    <name type="scientific">Methylomonas paludis</name>
    <dbReference type="NCBI Taxonomy" id="1173101"/>
    <lineage>
        <taxon>Bacteria</taxon>
        <taxon>Pseudomonadati</taxon>
        <taxon>Pseudomonadota</taxon>
        <taxon>Gammaproteobacteria</taxon>
        <taxon>Methylococcales</taxon>
        <taxon>Methylococcaceae</taxon>
        <taxon>Methylomonas</taxon>
    </lineage>
</organism>
<dbReference type="EMBL" id="CP073754">
    <property type="protein sequence ID" value="QWF71121.1"/>
    <property type="molecule type" value="Genomic_DNA"/>
</dbReference>
<dbReference type="InterPro" id="IPR023153">
    <property type="entry name" value="DarP_sf"/>
</dbReference>
<dbReference type="HAMAP" id="MF_00765">
    <property type="entry name" value="DarP"/>
    <property type="match status" value="1"/>
</dbReference>
<keyword evidence="7" id="KW-1185">Reference proteome</keyword>
<dbReference type="GO" id="GO:0043022">
    <property type="term" value="F:ribosome binding"/>
    <property type="evidence" value="ECO:0007669"/>
    <property type="project" value="UniProtKB-UniRule"/>
</dbReference>
<dbReference type="RefSeq" id="WP_215582740.1">
    <property type="nucleotide sequence ID" value="NZ_CP073754.1"/>
</dbReference>
<dbReference type="GO" id="GO:1902626">
    <property type="term" value="P:assembly of large subunit precursor of preribosome"/>
    <property type="evidence" value="ECO:0007669"/>
    <property type="project" value="UniProtKB-UniRule"/>
</dbReference>
<comment type="subcellular location">
    <subcellularLocation>
        <location evidence="5">Cytoplasm</location>
    </subcellularLocation>
    <text evidence="5">Associates with late stage pre-50S ribosomal subunits.</text>
</comment>
<evidence type="ECO:0000256" key="2">
    <source>
        <dbReference type="ARBA" id="ARBA00022517"/>
    </source>
</evidence>
<dbReference type="PANTHER" id="PTHR38101:SF1">
    <property type="entry name" value="UPF0307 PROTEIN YJGA"/>
    <property type="match status" value="1"/>
</dbReference>
<evidence type="ECO:0000256" key="4">
    <source>
        <dbReference type="ARBA" id="ARBA00022884"/>
    </source>
</evidence>
<dbReference type="SUPFAM" id="SSF158710">
    <property type="entry name" value="PSPTO4464-like"/>
    <property type="match status" value="1"/>
</dbReference>
<evidence type="ECO:0000256" key="1">
    <source>
        <dbReference type="ARBA" id="ARBA00022490"/>
    </source>
</evidence>
<dbReference type="GO" id="GO:0019843">
    <property type="term" value="F:rRNA binding"/>
    <property type="evidence" value="ECO:0007669"/>
    <property type="project" value="UniProtKB-UniRule"/>
</dbReference>
<keyword evidence="2 5" id="KW-0690">Ribosome biogenesis</keyword>
<dbReference type="Proteomes" id="UP000676649">
    <property type="component" value="Chromosome"/>
</dbReference>